<evidence type="ECO:0000313" key="3">
    <source>
        <dbReference type="Proteomes" id="UP000475862"/>
    </source>
</evidence>
<evidence type="ECO:0000256" key="1">
    <source>
        <dbReference type="SAM" id="MobiDB-lite"/>
    </source>
</evidence>
<feature type="region of interest" description="Disordered" evidence="1">
    <location>
        <begin position="213"/>
        <end position="233"/>
    </location>
</feature>
<sequence>KRSFIVFQSYFHITSDLVKFNFDKNTIYKMTCLPRKTKIMIIYLLVGFLFQMDTIHTTPVPQSASGTVLNTSDQANSMIEKEEIKGVENVGDVFKTLVKNTGSTVMNLTSETEKSLKDLAKVGGRVTLGLGYVCSQLFNFLSATVATSGSYLASGVRNIDDVVGDWPVVGLVTNTLDTVSTQVANTFTEMSANGRKSRQKMIDTLRERLDGGSNLGAGTVSADSNSAAVDTTA</sequence>
<comment type="caution">
    <text evidence="2">The sequence shown here is derived from an EMBL/GenBank/DDBJ whole genome shotgun (WGS) entry which is preliminary data.</text>
</comment>
<accession>A0A6G0T4U0</accession>
<organism evidence="2 3">
    <name type="scientific">Aphis glycines</name>
    <name type="common">Soybean aphid</name>
    <dbReference type="NCBI Taxonomy" id="307491"/>
    <lineage>
        <taxon>Eukaryota</taxon>
        <taxon>Metazoa</taxon>
        <taxon>Ecdysozoa</taxon>
        <taxon>Arthropoda</taxon>
        <taxon>Hexapoda</taxon>
        <taxon>Insecta</taxon>
        <taxon>Pterygota</taxon>
        <taxon>Neoptera</taxon>
        <taxon>Paraneoptera</taxon>
        <taxon>Hemiptera</taxon>
        <taxon>Sternorrhyncha</taxon>
        <taxon>Aphidomorpha</taxon>
        <taxon>Aphidoidea</taxon>
        <taxon>Aphididae</taxon>
        <taxon>Aphidini</taxon>
        <taxon>Aphis</taxon>
        <taxon>Aphis</taxon>
    </lineage>
</organism>
<name>A0A6G0T4U0_APHGL</name>
<dbReference type="AlphaFoldDB" id="A0A6G0T4U0"/>
<feature type="compositionally biased region" description="Polar residues" evidence="1">
    <location>
        <begin position="221"/>
        <end position="233"/>
    </location>
</feature>
<protein>
    <submittedName>
        <fullName evidence="2">Uncharacterized protein</fullName>
    </submittedName>
</protein>
<dbReference type="EMBL" id="VYZN01000062">
    <property type="protein sequence ID" value="KAE9525214.1"/>
    <property type="molecule type" value="Genomic_DNA"/>
</dbReference>
<gene>
    <name evidence="2" type="ORF">AGLY_014399</name>
</gene>
<evidence type="ECO:0000313" key="2">
    <source>
        <dbReference type="EMBL" id="KAE9525214.1"/>
    </source>
</evidence>
<dbReference type="OrthoDB" id="6607227at2759"/>
<keyword evidence="3" id="KW-1185">Reference proteome</keyword>
<feature type="non-terminal residue" evidence="2">
    <location>
        <position position="1"/>
    </location>
</feature>
<proteinExistence type="predicted"/>
<reference evidence="2 3" key="1">
    <citation type="submission" date="2019-08" db="EMBL/GenBank/DDBJ databases">
        <title>The genome of the soybean aphid Biotype 1, its phylome, world population structure and adaptation to the North American continent.</title>
        <authorList>
            <person name="Giordano R."/>
            <person name="Donthu R.K."/>
            <person name="Hernandez A.G."/>
            <person name="Wright C.L."/>
            <person name="Zimin A.V."/>
        </authorList>
    </citation>
    <scope>NUCLEOTIDE SEQUENCE [LARGE SCALE GENOMIC DNA]</scope>
    <source>
        <tissue evidence="2">Whole aphids</tissue>
    </source>
</reference>
<dbReference type="Proteomes" id="UP000475862">
    <property type="component" value="Unassembled WGS sequence"/>
</dbReference>